<dbReference type="HOGENOM" id="CLU_060249_0_0_9"/>
<dbReference type="Gene3D" id="3.20.20.140">
    <property type="entry name" value="Metal-dependent hydrolases"/>
    <property type="match status" value="1"/>
</dbReference>
<dbReference type="RefSeq" id="WP_013174638.1">
    <property type="nucleotide sequence ID" value="NC_014220.1"/>
</dbReference>
<dbReference type="PANTHER" id="PTHR40084:SF1">
    <property type="entry name" value="PHOSPHOTRANSFERASE"/>
    <property type="match status" value="1"/>
</dbReference>
<keyword evidence="2" id="KW-1185">Reference proteome</keyword>
<dbReference type="PANTHER" id="PTHR40084">
    <property type="entry name" value="PHOSPHOHYDROLASE, PHP FAMILY"/>
    <property type="match status" value="1"/>
</dbReference>
<evidence type="ECO:0008006" key="3">
    <source>
        <dbReference type="Google" id="ProtNLM"/>
    </source>
</evidence>
<dbReference type="Gene3D" id="1.10.150.20">
    <property type="entry name" value="5' to 3' exonuclease, C-terminal subdomain"/>
    <property type="match status" value="1"/>
</dbReference>
<gene>
    <name evidence="1" type="ordered locus">Slip_0452</name>
</gene>
<dbReference type="STRING" id="643648.Slip_0452"/>
<dbReference type="CDD" id="cd19067">
    <property type="entry name" value="PfuEndoQ-like"/>
    <property type="match status" value="1"/>
</dbReference>
<reference evidence="1 2" key="2">
    <citation type="journal article" date="2010" name="Stand. Genomic Sci.">
        <title>Complete genome sequence of Syntrophothermus lipocalidus type strain (TGB-C1).</title>
        <authorList>
            <person name="Djao O.D."/>
            <person name="Zhang X."/>
            <person name="Lucas S."/>
            <person name="Lapidus A."/>
            <person name="Del Rio T.G."/>
            <person name="Nolan M."/>
            <person name="Tice H."/>
            <person name="Cheng J.F."/>
            <person name="Han C."/>
            <person name="Tapia R."/>
            <person name="Goodwin L."/>
            <person name="Pitluck S."/>
            <person name="Liolios K."/>
            <person name="Ivanova N."/>
            <person name="Mavromatis K."/>
            <person name="Mikhailova N."/>
            <person name="Ovchinnikova G."/>
            <person name="Pati A."/>
            <person name="Brambilla E."/>
            <person name="Chen A."/>
            <person name="Palaniappan K."/>
            <person name="Land M."/>
            <person name="Hauser L."/>
            <person name="Chang Y.J."/>
            <person name="Jeffries C.D."/>
            <person name="Rohde M."/>
            <person name="Sikorski J."/>
            <person name="Spring S."/>
            <person name="Goker M."/>
            <person name="Detter J.C."/>
            <person name="Woyke T."/>
            <person name="Bristow J."/>
            <person name="Eisen J.A."/>
            <person name="Markowitz V."/>
            <person name="Hugenholtz P."/>
            <person name="Kyrpides N.C."/>
            <person name="Klenk H.P."/>
        </authorList>
    </citation>
    <scope>NUCLEOTIDE SEQUENCE [LARGE SCALE GENOMIC DNA]</scope>
    <source>
        <strain evidence="2">DSM 12680 / TGB-C1</strain>
    </source>
</reference>
<dbReference type="Proteomes" id="UP000000378">
    <property type="component" value="Chromosome"/>
</dbReference>
<dbReference type="AlphaFoldDB" id="D7CKK1"/>
<reference evidence="2" key="1">
    <citation type="journal article" date="2010" name="Stand. Genomic Sci.">
        <title>Complete genome sequence of Syntrophothermus lipocalidus type strain (TGB-C1T).</title>
        <authorList>
            <consortium name="US DOE Joint Genome Institute (JGI-PGF)"/>
            <person name="Djao O."/>
            <person name="Zhang X."/>
            <person name="Lucas S."/>
            <person name="Lapidus A."/>
            <person name="Glavina Del Rio T."/>
            <person name="Nolan M."/>
            <person name="Tice H."/>
            <person name="Cheng J."/>
            <person name="Han C."/>
            <person name="Tapia R."/>
            <person name="Goodwin L."/>
            <person name="Pitluck S."/>
            <person name="Liolios K."/>
            <person name="Ivanova N."/>
            <person name="Mavromatis K."/>
            <person name="Mikhailova N."/>
            <person name="Ovchinnikova G."/>
            <person name="Pati A."/>
            <person name="Brambilla E."/>
            <person name="Chen A."/>
            <person name="Palaniappan K."/>
            <person name="Land M."/>
            <person name="Hauser L."/>
            <person name="Chang Y."/>
            <person name="Jeffries C."/>
            <person name="Rohde M."/>
            <person name="Sikorski J."/>
            <person name="Spring S."/>
            <person name="Goker M."/>
            <person name="Detter J."/>
            <person name="Woyke T."/>
            <person name="Bristow J."/>
            <person name="Eisen J."/>
            <person name="Markowitz V."/>
            <person name="Hugenholtz P."/>
            <person name="Kyrpides N."/>
            <person name="Klenk H."/>
        </authorList>
    </citation>
    <scope>NUCLEOTIDE SEQUENCE [LARGE SCALE GENOMIC DNA]</scope>
    <source>
        <strain evidence="2">DSM 12680 / TGB-C1</strain>
    </source>
</reference>
<proteinExistence type="predicted"/>
<organism evidence="1 2">
    <name type="scientific">Syntrophothermus lipocalidus (strain DSM 12680 / TGB-C1)</name>
    <dbReference type="NCBI Taxonomy" id="643648"/>
    <lineage>
        <taxon>Bacteria</taxon>
        <taxon>Bacillati</taxon>
        <taxon>Bacillota</taxon>
        <taxon>Clostridia</taxon>
        <taxon>Eubacteriales</taxon>
        <taxon>Syntrophomonadaceae</taxon>
        <taxon>Syntrophothermus</taxon>
    </lineage>
</organism>
<accession>D7CKK1</accession>
<name>D7CKK1_SYNLT</name>
<dbReference type="SUPFAM" id="SSF47781">
    <property type="entry name" value="RuvA domain 2-like"/>
    <property type="match status" value="1"/>
</dbReference>
<dbReference type="EMBL" id="CP002048">
    <property type="protein sequence ID" value="ADI01236.1"/>
    <property type="molecule type" value="Genomic_DNA"/>
</dbReference>
<evidence type="ECO:0000313" key="2">
    <source>
        <dbReference type="Proteomes" id="UP000000378"/>
    </source>
</evidence>
<evidence type="ECO:0000313" key="1">
    <source>
        <dbReference type="EMBL" id="ADI01236.1"/>
    </source>
</evidence>
<dbReference type="eggNOG" id="COG1379">
    <property type="taxonomic scope" value="Bacteria"/>
</dbReference>
<dbReference type="InterPro" id="IPR016195">
    <property type="entry name" value="Pol/histidinol_Pase-like"/>
</dbReference>
<protein>
    <recommendedName>
        <fullName evidence="3">PHP domain protein</fullName>
    </recommendedName>
</protein>
<dbReference type="InterPro" id="IPR010994">
    <property type="entry name" value="RuvA_2-like"/>
</dbReference>
<dbReference type="KEGG" id="slp:Slip_0452"/>
<dbReference type="OrthoDB" id="9810135at2"/>
<sequence>MRKYYADLHVHIGRAGERPVKVTASSQLTLSNLILWGARRKGLDVVGIVDAASPLVIQELETMLESGALLPAADGGLASGSGLLLLLGAEVETVEGAHFLSYLPDLTAVKEFRVFLESRVSNLNLSTPKARVAAKELLRATVELGGIFCPAHAFTPHKGAYGCWIERLAVGLGDDVGKVEALELGLSADSKMAHMISETDAFCFLSNSDAHSLASLGREYNCLLMENPSFAEVRRAVRGEKGRQVLANYGMHPMLGKYHRSFCPLCSAIATGEAPVTVCDRCGNRKMVLGVWDRICQIRDRVENPKSSETVPYHYRVPLAMLPGVGPRTVEKLVEHFENEIHVIENADLDEIKQVAGAETATVIGRMRRGKLSFVPGGGGKYGKVQKD</sequence>
<dbReference type="SUPFAM" id="SSF89550">
    <property type="entry name" value="PHP domain-like"/>
    <property type="match status" value="1"/>
</dbReference>